<reference evidence="1" key="1">
    <citation type="journal article" date="2014" name="Front. Microbiol.">
        <title>High frequency of phylogenetically diverse reductive dehalogenase-homologous genes in deep subseafloor sedimentary metagenomes.</title>
        <authorList>
            <person name="Kawai M."/>
            <person name="Futagami T."/>
            <person name="Toyoda A."/>
            <person name="Takaki Y."/>
            <person name="Nishi S."/>
            <person name="Hori S."/>
            <person name="Arai W."/>
            <person name="Tsubouchi T."/>
            <person name="Morono Y."/>
            <person name="Uchiyama I."/>
            <person name="Ito T."/>
            <person name="Fujiyama A."/>
            <person name="Inagaki F."/>
            <person name="Takami H."/>
        </authorList>
    </citation>
    <scope>NUCLEOTIDE SEQUENCE</scope>
    <source>
        <strain evidence="1">Expedition CK06-06</strain>
    </source>
</reference>
<sequence length="67" mass="7578">MRENLTGPRIEIIWGVHHPAVQDREAVPGGELTMQTFGILTSIRRLRIPVRELTPGCLPDRNPDRHG</sequence>
<name>X0UCA0_9ZZZZ</name>
<accession>X0UCA0</accession>
<protein>
    <submittedName>
        <fullName evidence="1">Uncharacterized protein</fullName>
    </submittedName>
</protein>
<comment type="caution">
    <text evidence="1">The sequence shown here is derived from an EMBL/GenBank/DDBJ whole genome shotgun (WGS) entry which is preliminary data.</text>
</comment>
<dbReference type="AlphaFoldDB" id="X0UCA0"/>
<proteinExistence type="predicted"/>
<gene>
    <name evidence="1" type="ORF">S01H1_45847</name>
</gene>
<organism evidence="1">
    <name type="scientific">marine sediment metagenome</name>
    <dbReference type="NCBI Taxonomy" id="412755"/>
    <lineage>
        <taxon>unclassified sequences</taxon>
        <taxon>metagenomes</taxon>
        <taxon>ecological metagenomes</taxon>
    </lineage>
</organism>
<dbReference type="EMBL" id="BARS01029324">
    <property type="protein sequence ID" value="GAG03220.1"/>
    <property type="molecule type" value="Genomic_DNA"/>
</dbReference>
<evidence type="ECO:0000313" key="1">
    <source>
        <dbReference type="EMBL" id="GAG03220.1"/>
    </source>
</evidence>